<dbReference type="Proteomes" id="UP001519363">
    <property type="component" value="Unassembled WGS sequence"/>
</dbReference>
<evidence type="ECO:0000313" key="4">
    <source>
        <dbReference type="EMBL" id="MBP2476630.1"/>
    </source>
</evidence>
<sequence>MSEGTVGSYRFEGYPLSEKHGWMQQGKGAGEFSAAQAAVTRLGKALAETDARLRTVVGELGGEWNSVAGAQAGAAMQQAAGWAGESGATTTTTQGRVVAQADAVSVVTSAVPAQPPVTYGFLDAAQDSLTSPFRIFGMSSNIDREVEKQRAANDAANRALYAYQSSSQSHVSLVQPLPEAPKLTGAAAPVEPGTPPGPPVVPPPGGRPPGGRGRGGARTEPPRGSDPGEEPGRRPPNDPGRPGPIEPPGGQPQPIDQVTPEDYVTPGPGPVQPPSQAPPPGVGPAAPPGGSGAVGGVFGGIGVGGFGRDAASRGPGGSAGIGSPSAAARSMGANALGRTGAAGSGFLQPAAPGATARGEEDKEHRNDLWVKDDSLFTDDRLVMPPVIGEGSE</sequence>
<evidence type="ECO:0000313" key="5">
    <source>
        <dbReference type="Proteomes" id="UP001519363"/>
    </source>
</evidence>
<dbReference type="RefSeq" id="WP_143342561.1">
    <property type="nucleotide sequence ID" value="NZ_JAGIOO010000001.1"/>
</dbReference>
<evidence type="ECO:0000256" key="1">
    <source>
        <dbReference type="ARBA" id="ARBA00010652"/>
    </source>
</evidence>
<feature type="compositionally biased region" description="Pro residues" evidence="2">
    <location>
        <begin position="267"/>
        <end position="287"/>
    </location>
</feature>
<reference evidence="4 5" key="1">
    <citation type="submission" date="2021-03" db="EMBL/GenBank/DDBJ databases">
        <title>Sequencing the genomes of 1000 actinobacteria strains.</title>
        <authorList>
            <person name="Klenk H.-P."/>
        </authorList>
    </citation>
    <scope>NUCLEOTIDE SEQUENCE [LARGE SCALE GENOMIC DNA]</scope>
    <source>
        <strain evidence="4 5">DSM 44580</strain>
    </source>
</reference>
<evidence type="ECO:0000256" key="2">
    <source>
        <dbReference type="SAM" id="MobiDB-lite"/>
    </source>
</evidence>
<feature type="compositionally biased region" description="Gly residues" evidence="2">
    <location>
        <begin position="289"/>
        <end position="307"/>
    </location>
</feature>
<accession>A0ABS5AJ84</accession>
<gene>
    <name evidence="4" type="ORF">JOF53_005502</name>
</gene>
<feature type="compositionally biased region" description="Pro residues" evidence="2">
    <location>
        <begin position="237"/>
        <end position="251"/>
    </location>
</feature>
<name>A0ABS5AJ84_9PSEU</name>
<evidence type="ECO:0000259" key="3">
    <source>
        <dbReference type="Pfam" id="PF00823"/>
    </source>
</evidence>
<dbReference type="EMBL" id="JAGIOO010000001">
    <property type="protein sequence ID" value="MBP2476630.1"/>
    <property type="molecule type" value="Genomic_DNA"/>
</dbReference>
<organism evidence="4 5">
    <name type="scientific">Crossiella equi</name>
    <dbReference type="NCBI Taxonomy" id="130796"/>
    <lineage>
        <taxon>Bacteria</taxon>
        <taxon>Bacillati</taxon>
        <taxon>Actinomycetota</taxon>
        <taxon>Actinomycetes</taxon>
        <taxon>Pseudonocardiales</taxon>
        <taxon>Pseudonocardiaceae</taxon>
        <taxon>Crossiella</taxon>
    </lineage>
</organism>
<feature type="region of interest" description="Disordered" evidence="2">
    <location>
        <begin position="183"/>
        <end position="365"/>
    </location>
</feature>
<dbReference type="Pfam" id="PF00823">
    <property type="entry name" value="PPE"/>
    <property type="match status" value="1"/>
</dbReference>
<feature type="compositionally biased region" description="Pro residues" evidence="2">
    <location>
        <begin position="192"/>
        <end position="207"/>
    </location>
</feature>
<dbReference type="InterPro" id="IPR038332">
    <property type="entry name" value="PPE_sf"/>
</dbReference>
<proteinExistence type="inferred from homology"/>
<feature type="domain" description="PPE" evidence="3">
    <location>
        <begin position="22"/>
        <end position="170"/>
    </location>
</feature>
<comment type="caution">
    <text evidence="4">The sequence shown here is derived from an EMBL/GenBank/DDBJ whole genome shotgun (WGS) entry which is preliminary data.</text>
</comment>
<protein>
    <recommendedName>
        <fullName evidence="3">PPE domain-containing protein</fullName>
    </recommendedName>
</protein>
<dbReference type="InterPro" id="IPR000030">
    <property type="entry name" value="PPE_dom"/>
</dbReference>
<dbReference type="SUPFAM" id="SSF140459">
    <property type="entry name" value="PE/PPE dimer-like"/>
    <property type="match status" value="1"/>
</dbReference>
<dbReference type="Gene3D" id="1.20.1260.20">
    <property type="entry name" value="PPE superfamily"/>
    <property type="match status" value="1"/>
</dbReference>
<comment type="similarity">
    <text evidence="1">Belongs to the mycobacterial PPE family.</text>
</comment>
<feature type="compositionally biased region" description="Low complexity" evidence="2">
    <location>
        <begin position="321"/>
        <end position="330"/>
    </location>
</feature>
<keyword evidence="5" id="KW-1185">Reference proteome</keyword>